<dbReference type="NCBIfam" id="TIGR00685">
    <property type="entry name" value="T6PP"/>
    <property type="match status" value="1"/>
</dbReference>
<dbReference type="RefSeq" id="WP_145225033.1">
    <property type="nucleotide sequence ID" value="NZ_VIVQ01000001.1"/>
</dbReference>
<evidence type="ECO:0000256" key="4">
    <source>
        <dbReference type="ARBA" id="ARBA00022801"/>
    </source>
</evidence>
<dbReference type="GO" id="GO:0005992">
    <property type="term" value="P:trehalose biosynthetic process"/>
    <property type="evidence" value="ECO:0007669"/>
    <property type="project" value="UniProtKB-UniPathway"/>
</dbReference>
<dbReference type="InterPro" id="IPR006379">
    <property type="entry name" value="HAD-SF_hydro_IIB"/>
</dbReference>
<dbReference type="Gene3D" id="3.40.50.1000">
    <property type="entry name" value="HAD superfamily/HAD-like"/>
    <property type="match status" value="1"/>
</dbReference>
<dbReference type="PANTHER" id="PTHR43768:SF3">
    <property type="entry name" value="TREHALOSE 6-PHOSPHATE PHOSPHATASE"/>
    <property type="match status" value="1"/>
</dbReference>
<keyword evidence="6" id="KW-0460">Magnesium</keyword>
<keyword evidence="8" id="KW-1185">Reference proteome</keyword>
<dbReference type="InterPro" id="IPR023214">
    <property type="entry name" value="HAD_sf"/>
</dbReference>
<evidence type="ECO:0000256" key="1">
    <source>
        <dbReference type="ARBA" id="ARBA00000500"/>
    </source>
</evidence>
<evidence type="ECO:0000256" key="2">
    <source>
        <dbReference type="ARBA" id="ARBA00005199"/>
    </source>
</evidence>
<reference evidence="7 8" key="1">
    <citation type="submission" date="2019-06" db="EMBL/GenBank/DDBJ databases">
        <title>Sequencing the genomes of 1000 actinobacteria strains.</title>
        <authorList>
            <person name="Klenk H.-P."/>
        </authorList>
    </citation>
    <scope>NUCLEOTIDE SEQUENCE [LARGE SCALE GENOMIC DNA]</scope>
    <source>
        <strain evidence="7 8">DSM 19560</strain>
    </source>
</reference>
<dbReference type="InterPro" id="IPR003337">
    <property type="entry name" value="Trehalose_PPase"/>
</dbReference>
<dbReference type="EC" id="3.1.3.12" evidence="6"/>
<keyword evidence="6" id="KW-0479">Metal-binding</keyword>
<dbReference type="GO" id="GO:0046872">
    <property type="term" value="F:metal ion binding"/>
    <property type="evidence" value="ECO:0007669"/>
    <property type="project" value="UniProtKB-KW"/>
</dbReference>
<dbReference type="PANTHER" id="PTHR43768">
    <property type="entry name" value="TREHALOSE 6-PHOSPHATE PHOSPHATASE"/>
    <property type="match status" value="1"/>
</dbReference>
<evidence type="ECO:0000313" key="8">
    <source>
        <dbReference type="Proteomes" id="UP000318297"/>
    </source>
</evidence>
<dbReference type="InterPro" id="IPR044651">
    <property type="entry name" value="OTSB-like"/>
</dbReference>
<comment type="pathway">
    <text evidence="2 6">Glycan biosynthesis; trehalose biosynthesis.</text>
</comment>
<comment type="function">
    <text evidence="5 6">Removes the phosphate from trehalose 6-phosphate to produce free trehalose.</text>
</comment>
<comment type="caution">
    <text evidence="7">The sequence shown here is derived from an EMBL/GenBank/DDBJ whole genome shotgun (WGS) entry which is preliminary data.</text>
</comment>
<evidence type="ECO:0000256" key="3">
    <source>
        <dbReference type="ARBA" id="ARBA00008770"/>
    </source>
</evidence>
<dbReference type="Pfam" id="PF02358">
    <property type="entry name" value="Trehalose_PPase"/>
    <property type="match status" value="1"/>
</dbReference>
<evidence type="ECO:0000256" key="6">
    <source>
        <dbReference type="RuleBase" id="RU361117"/>
    </source>
</evidence>
<protein>
    <recommendedName>
        <fullName evidence="6">Trehalose 6-phosphate phosphatase</fullName>
        <ecNumber evidence="6">3.1.3.12</ecNumber>
    </recommendedName>
</protein>
<comment type="catalytic activity">
    <reaction evidence="1 6">
        <text>alpha,alpha-trehalose 6-phosphate + H2O = alpha,alpha-trehalose + phosphate</text>
        <dbReference type="Rhea" id="RHEA:23420"/>
        <dbReference type="ChEBI" id="CHEBI:15377"/>
        <dbReference type="ChEBI" id="CHEBI:16551"/>
        <dbReference type="ChEBI" id="CHEBI:43474"/>
        <dbReference type="ChEBI" id="CHEBI:58429"/>
        <dbReference type="EC" id="3.1.3.12"/>
    </reaction>
</comment>
<accession>A0A561E7P5</accession>
<comment type="similarity">
    <text evidence="3 6">Belongs to the trehalose phosphatase family.</text>
</comment>
<dbReference type="EMBL" id="VIVQ01000001">
    <property type="protein sequence ID" value="TWE11638.1"/>
    <property type="molecule type" value="Genomic_DNA"/>
</dbReference>
<gene>
    <name evidence="7" type="ORF">BKA23_0418</name>
</gene>
<comment type="cofactor">
    <cofactor evidence="6">
        <name>Mg(2+)</name>
        <dbReference type="ChEBI" id="CHEBI:18420"/>
    </cofactor>
</comment>
<dbReference type="AlphaFoldDB" id="A0A561E7P5"/>
<sequence length="253" mass="26624">MTPDLDRAIGTYAARPSILVATDFDGVLAPLVHDPSTSRPVPGSIEVLRDIAALPGVFVTIVSGRDLATLRQLSGVAPQEAITLIGSHGAEPELALPIDVEVDEAARERLSRAITAFEQVVDRHPGTRLEHKPAGVVLHTRGVPEHVATAASRAALAVDIPDVHLMAGKQVVEASVLDVTKGAALQALSQLHATTATCYLGDDVTDEKAFAVLPADAGHLTIKVGPGDTLAAYRIDGPDDVVAVFDAIRRRRF</sequence>
<dbReference type="Gene3D" id="3.30.70.1020">
    <property type="entry name" value="Trehalose-6-phosphate phosphatase related protein, domain 2"/>
    <property type="match status" value="1"/>
</dbReference>
<dbReference type="Proteomes" id="UP000318297">
    <property type="component" value="Unassembled WGS sequence"/>
</dbReference>
<dbReference type="UniPathway" id="UPA00299"/>
<evidence type="ECO:0000256" key="5">
    <source>
        <dbReference type="ARBA" id="ARBA00024179"/>
    </source>
</evidence>
<name>A0A561E7P5_9MICO</name>
<keyword evidence="4 6" id="KW-0378">Hydrolase</keyword>
<dbReference type="GO" id="GO:0004805">
    <property type="term" value="F:trehalose-phosphatase activity"/>
    <property type="evidence" value="ECO:0007669"/>
    <property type="project" value="UniProtKB-EC"/>
</dbReference>
<dbReference type="NCBIfam" id="TIGR01484">
    <property type="entry name" value="HAD-SF-IIB"/>
    <property type="match status" value="1"/>
</dbReference>
<dbReference type="InterPro" id="IPR036412">
    <property type="entry name" value="HAD-like_sf"/>
</dbReference>
<proteinExistence type="inferred from homology"/>
<evidence type="ECO:0000313" key="7">
    <source>
        <dbReference type="EMBL" id="TWE11638.1"/>
    </source>
</evidence>
<dbReference type="OrthoDB" id="9816160at2"/>
<organism evidence="7 8">
    <name type="scientific">Rudaeicoccus suwonensis</name>
    <dbReference type="NCBI Taxonomy" id="657409"/>
    <lineage>
        <taxon>Bacteria</taxon>
        <taxon>Bacillati</taxon>
        <taxon>Actinomycetota</taxon>
        <taxon>Actinomycetes</taxon>
        <taxon>Micrococcales</taxon>
        <taxon>Dermacoccaceae</taxon>
        <taxon>Rudaeicoccus</taxon>
    </lineage>
</organism>
<dbReference type="SUPFAM" id="SSF56784">
    <property type="entry name" value="HAD-like"/>
    <property type="match status" value="1"/>
</dbReference>